<proteinExistence type="inferred from homology"/>
<dbReference type="GO" id="GO:0006534">
    <property type="term" value="P:cysteine metabolic process"/>
    <property type="evidence" value="ECO:0007669"/>
    <property type="project" value="InterPro"/>
</dbReference>
<dbReference type="AlphaFoldDB" id="A0A6J7TPJ8"/>
<dbReference type="PANTHER" id="PTHR43586:SF8">
    <property type="entry name" value="CYSTEINE DESULFURASE 1, CHLOROPLASTIC"/>
    <property type="match status" value="1"/>
</dbReference>
<evidence type="ECO:0000256" key="2">
    <source>
        <dbReference type="ARBA" id="ARBA00010447"/>
    </source>
</evidence>
<evidence type="ECO:0000256" key="5">
    <source>
        <dbReference type="ARBA" id="ARBA00022898"/>
    </source>
</evidence>
<comment type="cofactor">
    <cofactor evidence="1">
        <name>pyridoxal 5'-phosphate</name>
        <dbReference type="ChEBI" id="CHEBI:597326"/>
    </cofactor>
</comment>
<dbReference type="EMBL" id="CAFBQO010000033">
    <property type="protein sequence ID" value="CAB5055072.1"/>
    <property type="molecule type" value="Genomic_DNA"/>
</dbReference>
<accession>A0A6J7TPJ8</accession>
<dbReference type="GO" id="GO:0030170">
    <property type="term" value="F:pyridoxal phosphate binding"/>
    <property type="evidence" value="ECO:0007669"/>
    <property type="project" value="InterPro"/>
</dbReference>
<dbReference type="Gene3D" id="3.40.640.10">
    <property type="entry name" value="Type I PLP-dependent aspartate aminotransferase-like (Major domain)"/>
    <property type="match status" value="1"/>
</dbReference>
<protein>
    <recommendedName>
        <fullName evidence="3">cysteine desulfurase</fullName>
        <ecNumber evidence="3">2.8.1.7</ecNumber>
    </recommendedName>
</protein>
<evidence type="ECO:0000313" key="8">
    <source>
        <dbReference type="EMBL" id="CAB5055072.1"/>
    </source>
</evidence>
<keyword evidence="5" id="KW-0663">Pyridoxal phosphate</keyword>
<comment type="catalytic activity">
    <reaction evidence="6">
        <text>(sulfur carrier)-H + L-cysteine = (sulfur carrier)-SH + L-alanine</text>
        <dbReference type="Rhea" id="RHEA:43892"/>
        <dbReference type="Rhea" id="RHEA-COMP:14737"/>
        <dbReference type="Rhea" id="RHEA-COMP:14739"/>
        <dbReference type="ChEBI" id="CHEBI:29917"/>
        <dbReference type="ChEBI" id="CHEBI:35235"/>
        <dbReference type="ChEBI" id="CHEBI:57972"/>
        <dbReference type="ChEBI" id="CHEBI:64428"/>
        <dbReference type="EC" id="2.8.1.7"/>
    </reaction>
</comment>
<dbReference type="EC" id="2.8.1.7" evidence="3"/>
<dbReference type="Gene3D" id="3.90.1150.10">
    <property type="entry name" value="Aspartate Aminotransferase, domain 1"/>
    <property type="match status" value="1"/>
</dbReference>
<reference evidence="8" key="1">
    <citation type="submission" date="2020-05" db="EMBL/GenBank/DDBJ databases">
        <authorList>
            <person name="Chiriac C."/>
            <person name="Salcher M."/>
            <person name="Ghai R."/>
            <person name="Kavagutti S V."/>
        </authorList>
    </citation>
    <scope>NUCLEOTIDE SEQUENCE</scope>
</reference>
<keyword evidence="4" id="KW-0808">Transferase</keyword>
<evidence type="ECO:0000259" key="7">
    <source>
        <dbReference type="Pfam" id="PF00266"/>
    </source>
</evidence>
<dbReference type="InterPro" id="IPR000192">
    <property type="entry name" value="Aminotrans_V_dom"/>
</dbReference>
<dbReference type="InterPro" id="IPR015422">
    <property type="entry name" value="PyrdxlP-dep_Trfase_small"/>
</dbReference>
<dbReference type="PROSITE" id="PS00595">
    <property type="entry name" value="AA_TRANSFER_CLASS_5"/>
    <property type="match status" value="1"/>
</dbReference>
<sequence>MTFDAHAIAKDFPILDRTIRDGKRLVYLDSGATSQKPNVVIDAESDFYRLHNAAVHRGAHQLAEEATDAYEGARDIVANFLNAHVDEVVFTKSATESLNLVSYAMGNAAPGNRFHLKAGDSIVITEMEHHANLIPWQQLAARTGATLKWFSVTEEGRLDLSNIGSLIDSSTKVVALTHQSNVLGTINPLDAITRRAHEVGAVVVLDACQSVPHMPVDVKALDIDFLAFSGHKAVGPTGIGIFWGRAELLAELPPFLTGGSMIENVTMESASWAQAPKKFEAGVPNMAQAVGLGAALNYLTKIGMDSIHRHEVELTSYLLNGLSEIKDLRIIGPKTTELRGGAVSFTLGDIHPHDLGQYLDSQGIAVRTGHHCAWPLTRKLGVPATTRASVYLYNTTDDLDSLIEGVQGAQKYFGR</sequence>
<evidence type="ECO:0000256" key="1">
    <source>
        <dbReference type="ARBA" id="ARBA00001933"/>
    </source>
</evidence>
<dbReference type="SUPFAM" id="SSF53383">
    <property type="entry name" value="PLP-dependent transferases"/>
    <property type="match status" value="1"/>
</dbReference>
<organism evidence="8">
    <name type="scientific">freshwater metagenome</name>
    <dbReference type="NCBI Taxonomy" id="449393"/>
    <lineage>
        <taxon>unclassified sequences</taxon>
        <taxon>metagenomes</taxon>
        <taxon>ecological metagenomes</taxon>
    </lineage>
</organism>
<dbReference type="PANTHER" id="PTHR43586">
    <property type="entry name" value="CYSTEINE DESULFURASE"/>
    <property type="match status" value="1"/>
</dbReference>
<dbReference type="GO" id="GO:0031071">
    <property type="term" value="F:cysteine desulfurase activity"/>
    <property type="evidence" value="ECO:0007669"/>
    <property type="project" value="UniProtKB-EC"/>
</dbReference>
<dbReference type="CDD" id="cd06453">
    <property type="entry name" value="SufS_like"/>
    <property type="match status" value="1"/>
</dbReference>
<evidence type="ECO:0000256" key="6">
    <source>
        <dbReference type="ARBA" id="ARBA00050776"/>
    </source>
</evidence>
<feature type="domain" description="Aminotransferase class V" evidence="7">
    <location>
        <begin position="26"/>
        <end position="402"/>
    </location>
</feature>
<dbReference type="InterPro" id="IPR020578">
    <property type="entry name" value="Aminotrans_V_PyrdxlP_BS"/>
</dbReference>
<gene>
    <name evidence="8" type="ORF">UFOPK4307_00361</name>
</gene>
<dbReference type="NCBIfam" id="TIGR01979">
    <property type="entry name" value="sufS"/>
    <property type="match status" value="1"/>
</dbReference>
<dbReference type="Pfam" id="PF00266">
    <property type="entry name" value="Aminotran_5"/>
    <property type="match status" value="1"/>
</dbReference>
<dbReference type="InterPro" id="IPR015421">
    <property type="entry name" value="PyrdxlP-dep_Trfase_major"/>
</dbReference>
<name>A0A6J7TPJ8_9ZZZZ</name>
<evidence type="ECO:0000256" key="3">
    <source>
        <dbReference type="ARBA" id="ARBA00012239"/>
    </source>
</evidence>
<dbReference type="InterPro" id="IPR010970">
    <property type="entry name" value="Cys_dSase_SufS"/>
</dbReference>
<dbReference type="InterPro" id="IPR015424">
    <property type="entry name" value="PyrdxlP-dep_Trfase"/>
</dbReference>
<evidence type="ECO:0000256" key="4">
    <source>
        <dbReference type="ARBA" id="ARBA00022679"/>
    </source>
</evidence>
<comment type="similarity">
    <text evidence="2">Belongs to the class-V pyridoxal-phosphate-dependent aminotransferase family. Csd subfamily.</text>
</comment>